<evidence type="ECO:0000259" key="8">
    <source>
        <dbReference type="Pfam" id="PF02384"/>
    </source>
</evidence>
<evidence type="ECO:0000256" key="6">
    <source>
        <dbReference type="ARBA" id="ARBA00022747"/>
    </source>
</evidence>
<dbReference type="RefSeq" id="WP_409588130.1">
    <property type="nucleotide sequence ID" value="NZ_CAKMTZ010000002.1"/>
</dbReference>
<dbReference type="Gene3D" id="3.40.50.150">
    <property type="entry name" value="Vaccinia Virus protein VP39"/>
    <property type="match status" value="1"/>
</dbReference>
<keyword evidence="4" id="KW-0808">Transferase</keyword>
<keyword evidence="5" id="KW-0949">S-adenosyl-L-methionine</keyword>
<evidence type="ECO:0000256" key="3">
    <source>
        <dbReference type="ARBA" id="ARBA00022603"/>
    </source>
</evidence>
<comment type="catalytic activity">
    <reaction evidence="7">
        <text>a 2'-deoxyadenosine in DNA + S-adenosyl-L-methionine = an N(6)-methyl-2'-deoxyadenosine in DNA + S-adenosyl-L-homocysteine + H(+)</text>
        <dbReference type="Rhea" id="RHEA:15197"/>
        <dbReference type="Rhea" id="RHEA-COMP:12418"/>
        <dbReference type="Rhea" id="RHEA-COMP:12419"/>
        <dbReference type="ChEBI" id="CHEBI:15378"/>
        <dbReference type="ChEBI" id="CHEBI:57856"/>
        <dbReference type="ChEBI" id="CHEBI:59789"/>
        <dbReference type="ChEBI" id="CHEBI:90615"/>
        <dbReference type="ChEBI" id="CHEBI:90616"/>
        <dbReference type="EC" id="2.1.1.72"/>
    </reaction>
</comment>
<dbReference type="GO" id="GO:0009007">
    <property type="term" value="F:site-specific DNA-methyltransferase (adenine-specific) activity"/>
    <property type="evidence" value="ECO:0007669"/>
    <property type="project" value="UniProtKB-EC"/>
</dbReference>
<evidence type="ECO:0000256" key="1">
    <source>
        <dbReference type="ARBA" id="ARBA00006594"/>
    </source>
</evidence>
<evidence type="ECO:0000256" key="7">
    <source>
        <dbReference type="ARBA" id="ARBA00047942"/>
    </source>
</evidence>
<evidence type="ECO:0000256" key="2">
    <source>
        <dbReference type="ARBA" id="ARBA00011900"/>
    </source>
</evidence>
<dbReference type="AlphaFoldDB" id="A0AAU9R0K2"/>
<dbReference type="GO" id="GO:0032259">
    <property type="term" value="P:methylation"/>
    <property type="evidence" value="ECO:0007669"/>
    <property type="project" value="UniProtKB-KW"/>
</dbReference>
<dbReference type="EC" id="2.1.1.72" evidence="2"/>
<organism evidence="9 10">
    <name type="scientific">Vibrio jasicida</name>
    <dbReference type="NCBI Taxonomy" id="766224"/>
    <lineage>
        <taxon>Bacteria</taxon>
        <taxon>Pseudomonadati</taxon>
        <taxon>Pseudomonadota</taxon>
        <taxon>Gammaproteobacteria</taxon>
        <taxon>Vibrionales</taxon>
        <taxon>Vibrionaceae</taxon>
        <taxon>Vibrio</taxon>
    </lineage>
</organism>
<dbReference type="EMBL" id="CAKMUD010000149">
    <property type="protein sequence ID" value="CAH1603964.1"/>
    <property type="molecule type" value="Genomic_DNA"/>
</dbReference>
<dbReference type="Pfam" id="PF02384">
    <property type="entry name" value="N6_Mtase"/>
    <property type="match status" value="1"/>
</dbReference>
<dbReference type="SUPFAM" id="SSF53335">
    <property type="entry name" value="S-adenosyl-L-methionine-dependent methyltransferases"/>
    <property type="match status" value="1"/>
</dbReference>
<keyword evidence="3" id="KW-0489">Methyltransferase</keyword>
<comment type="caution">
    <text evidence="9">The sequence shown here is derived from an EMBL/GenBank/DDBJ whole genome shotgun (WGS) entry which is preliminary data.</text>
</comment>
<dbReference type="GO" id="GO:0003677">
    <property type="term" value="F:DNA binding"/>
    <property type="evidence" value="ECO:0007669"/>
    <property type="project" value="InterPro"/>
</dbReference>
<dbReference type="GO" id="GO:0009307">
    <property type="term" value="P:DNA restriction-modification system"/>
    <property type="evidence" value="ECO:0007669"/>
    <property type="project" value="UniProtKB-KW"/>
</dbReference>
<evidence type="ECO:0000313" key="9">
    <source>
        <dbReference type="EMBL" id="CAH1603964.1"/>
    </source>
</evidence>
<dbReference type="PANTHER" id="PTHR42933">
    <property type="entry name" value="SLR6095 PROTEIN"/>
    <property type="match status" value="1"/>
</dbReference>
<comment type="similarity">
    <text evidence="1">Belongs to the N(4)/N(6)-methyltransferase family.</text>
</comment>
<gene>
    <name evidence="9" type="ORF">THF1A12_90068</name>
</gene>
<dbReference type="InterPro" id="IPR029063">
    <property type="entry name" value="SAM-dependent_MTases_sf"/>
</dbReference>
<accession>A0AAU9R0K2</accession>
<proteinExistence type="inferred from homology"/>
<dbReference type="InterPro" id="IPR003356">
    <property type="entry name" value="DNA_methylase_A-5"/>
</dbReference>
<evidence type="ECO:0000256" key="5">
    <source>
        <dbReference type="ARBA" id="ARBA00022691"/>
    </source>
</evidence>
<evidence type="ECO:0000256" key="4">
    <source>
        <dbReference type="ARBA" id="ARBA00022679"/>
    </source>
</evidence>
<sequence>MLNLTKIIQSTAKKHKESVYTIYESFIDMAYQTYTVFSISQKYQYLHDDLTSFYHAYLNEVQQKPFEDVLGYVLLELNLLDKKGKGQCFTPQDISYLIAKLGAKYQELNGLSSNNFYDCCCGSGSLALEQMRQMNENKQTNIHFILNDLDLTMVKTAVVQFCTNNLFHLTGETHLYLTATCSNALTTDHRVPFNERLNGRDVIFDDDKSLITEPTVEAILLNKQMNSFNKVMNRFKSPEAA</sequence>
<dbReference type="PANTHER" id="PTHR42933:SF1">
    <property type="entry name" value="SITE-SPECIFIC DNA-METHYLTRANSFERASE (ADENINE-SPECIFIC)"/>
    <property type="match status" value="1"/>
</dbReference>
<dbReference type="Proteomes" id="UP001295462">
    <property type="component" value="Unassembled WGS sequence"/>
</dbReference>
<dbReference type="InterPro" id="IPR051537">
    <property type="entry name" value="DNA_Adenine_Mtase"/>
</dbReference>
<reference evidence="9" key="1">
    <citation type="submission" date="2022-01" db="EMBL/GenBank/DDBJ databases">
        <authorList>
            <person name="Lagorce A."/>
        </authorList>
    </citation>
    <scope>NUCLEOTIDE SEQUENCE</scope>
    <source>
        <strain evidence="9">Th15_F1_A12</strain>
    </source>
</reference>
<protein>
    <recommendedName>
        <fullName evidence="2">site-specific DNA-methyltransferase (adenine-specific)</fullName>
        <ecNumber evidence="2">2.1.1.72</ecNumber>
    </recommendedName>
</protein>
<dbReference type="GO" id="GO:0008170">
    <property type="term" value="F:N-methyltransferase activity"/>
    <property type="evidence" value="ECO:0007669"/>
    <property type="project" value="InterPro"/>
</dbReference>
<name>A0AAU9R0K2_9VIBR</name>
<feature type="domain" description="DNA methylase adenine-specific" evidence="8">
    <location>
        <begin position="66"/>
        <end position="167"/>
    </location>
</feature>
<keyword evidence="6" id="KW-0680">Restriction system</keyword>
<evidence type="ECO:0000313" key="10">
    <source>
        <dbReference type="Proteomes" id="UP001295462"/>
    </source>
</evidence>